<dbReference type="EMBL" id="CP042344">
    <property type="protein sequence ID" value="QEA12542.1"/>
    <property type="molecule type" value="Genomic_DNA"/>
</dbReference>
<evidence type="ECO:0000256" key="1">
    <source>
        <dbReference type="ARBA" id="ARBA00010562"/>
    </source>
</evidence>
<dbReference type="InterPro" id="IPR013321">
    <property type="entry name" value="Arc_rbn_hlx_hlx"/>
</dbReference>
<dbReference type="Gene3D" id="1.10.1220.10">
    <property type="entry name" value="Met repressor-like"/>
    <property type="match status" value="1"/>
</dbReference>
<dbReference type="Pfam" id="PF04221">
    <property type="entry name" value="RelB"/>
    <property type="match status" value="1"/>
</dbReference>
<evidence type="ECO:0000256" key="3">
    <source>
        <dbReference type="SAM" id="MobiDB-lite"/>
    </source>
</evidence>
<dbReference type="OrthoDB" id="1666683at2"/>
<accession>A0A5B8RUX4</accession>
<comment type="similarity">
    <text evidence="1">Belongs to the RelB/DinJ antitoxin family.</text>
</comment>
<dbReference type="GO" id="GO:0006351">
    <property type="term" value="P:DNA-templated transcription"/>
    <property type="evidence" value="ECO:0007669"/>
    <property type="project" value="TreeGrafter"/>
</dbReference>
<evidence type="ECO:0000256" key="2">
    <source>
        <dbReference type="ARBA" id="ARBA00022649"/>
    </source>
</evidence>
<dbReference type="PANTHER" id="PTHR38781">
    <property type="entry name" value="ANTITOXIN DINJ-RELATED"/>
    <property type="match status" value="1"/>
</dbReference>
<dbReference type="PANTHER" id="PTHR38781:SF1">
    <property type="entry name" value="ANTITOXIN DINJ-RELATED"/>
    <property type="match status" value="1"/>
</dbReference>
<feature type="region of interest" description="Disordered" evidence="3">
    <location>
        <begin position="1"/>
        <end position="21"/>
    </location>
</feature>
<keyword evidence="2" id="KW-1277">Toxin-antitoxin system</keyword>
<keyword evidence="5" id="KW-1185">Reference proteome</keyword>
<sequence>MWPRRGHMRATMKPSRRNPMDTVVKARVTEADKLAAAEVLREMGLTISDLLRMTVIRTAKTRQIPFEVGLSPVNQSVVDEIEAGQALRASRDVDLELPSGKTRG</sequence>
<evidence type="ECO:0000313" key="5">
    <source>
        <dbReference type="Proteomes" id="UP000321199"/>
    </source>
</evidence>
<gene>
    <name evidence="4" type="ORF">FOZ74_05585</name>
</gene>
<dbReference type="GO" id="GO:0006355">
    <property type="term" value="P:regulation of DNA-templated transcription"/>
    <property type="evidence" value="ECO:0007669"/>
    <property type="project" value="InterPro"/>
</dbReference>
<protein>
    <submittedName>
        <fullName evidence="4">Type II toxin-antitoxin system RelB/DinJ family antitoxin</fullName>
    </submittedName>
</protein>
<dbReference type="AlphaFoldDB" id="A0A5B8RUX4"/>
<dbReference type="Proteomes" id="UP000321199">
    <property type="component" value="Chromosome"/>
</dbReference>
<dbReference type="NCBIfam" id="TIGR02384">
    <property type="entry name" value="RelB_DinJ"/>
    <property type="match status" value="1"/>
</dbReference>
<dbReference type="InterPro" id="IPR007337">
    <property type="entry name" value="RelB/DinJ"/>
</dbReference>
<evidence type="ECO:0000313" key="4">
    <source>
        <dbReference type="EMBL" id="QEA12542.1"/>
    </source>
</evidence>
<name>A0A5B8RUX4_9BURK</name>
<dbReference type="KEGG" id="cof:FOZ74_05585"/>
<reference evidence="4 5" key="1">
    <citation type="submission" date="2019-07" db="EMBL/GenBank/DDBJ databases">
        <title>Complete genome sequence of Comamonas sp. NLF 7-7 isolated from livestock.</title>
        <authorList>
            <person name="Kim D.H."/>
            <person name="Kim J.G."/>
        </authorList>
    </citation>
    <scope>NUCLEOTIDE SEQUENCE [LARGE SCALE GENOMIC DNA]</scope>
    <source>
        <strain evidence="4 5">NLF 7-7</strain>
    </source>
</reference>
<proteinExistence type="inferred from homology"/>
<organism evidence="4 5">
    <name type="scientific">Comamonas flocculans</name>
    <dbReference type="NCBI Taxonomy" id="2597701"/>
    <lineage>
        <taxon>Bacteria</taxon>
        <taxon>Pseudomonadati</taxon>
        <taxon>Pseudomonadota</taxon>
        <taxon>Betaproteobacteria</taxon>
        <taxon>Burkholderiales</taxon>
        <taxon>Comamonadaceae</taxon>
        <taxon>Comamonas</taxon>
    </lineage>
</organism>
<feature type="compositionally biased region" description="Basic residues" evidence="3">
    <location>
        <begin position="1"/>
        <end position="16"/>
    </location>
</feature>